<feature type="compositionally biased region" description="Polar residues" evidence="1">
    <location>
        <begin position="47"/>
        <end position="62"/>
    </location>
</feature>
<feature type="region of interest" description="Disordered" evidence="1">
    <location>
        <begin position="1"/>
        <end position="67"/>
    </location>
</feature>
<evidence type="ECO:0000313" key="2">
    <source>
        <dbReference type="EMBL" id="RRT36414.1"/>
    </source>
</evidence>
<gene>
    <name evidence="2" type="ORF">B296_00033902</name>
</gene>
<dbReference type="AlphaFoldDB" id="A0A426XAD4"/>
<feature type="compositionally biased region" description="Basic residues" evidence="1">
    <location>
        <begin position="1"/>
        <end position="15"/>
    </location>
</feature>
<protein>
    <submittedName>
        <fullName evidence="2">Uncharacterized protein</fullName>
    </submittedName>
</protein>
<feature type="compositionally biased region" description="Basic residues" evidence="1">
    <location>
        <begin position="137"/>
        <end position="149"/>
    </location>
</feature>
<dbReference type="EMBL" id="AMZH03023644">
    <property type="protein sequence ID" value="RRT36414.1"/>
    <property type="molecule type" value="Genomic_DNA"/>
</dbReference>
<reference evidence="2 3" key="1">
    <citation type="journal article" date="2014" name="Agronomy (Basel)">
        <title>A Draft Genome Sequence for Ensete ventricosum, the Drought-Tolerant Tree Against Hunger.</title>
        <authorList>
            <person name="Harrison J."/>
            <person name="Moore K.A."/>
            <person name="Paszkiewicz K."/>
            <person name="Jones T."/>
            <person name="Grant M."/>
            <person name="Ambacheew D."/>
            <person name="Muzemil S."/>
            <person name="Studholme D.J."/>
        </authorList>
    </citation>
    <scope>NUCLEOTIDE SEQUENCE [LARGE SCALE GENOMIC DNA]</scope>
</reference>
<proteinExistence type="predicted"/>
<sequence length="159" mass="18085">MVPGKRPCRRERRRKTAVEPLPSLQLHHLRSTSSPPPTQALKRKTQYNDGTRSAYTPTSSIWGTAPSPAVDLDGSRSVCWRVFTCSEPSTHKRANPWWRSGGTHQEKRQEFGQQGVSNELSNDPAAGAGHAVDERFRHHLPFRPAHSRVRARERGERYR</sequence>
<evidence type="ECO:0000313" key="3">
    <source>
        <dbReference type="Proteomes" id="UP000287651"/>
    </source>
</evidence>
<feature type="compositionally biased region" description="Polar residues" evidence="1">
    <location>
        <begin position="111"/>
        <end position="121"/>
    </location>
</feature>
<name>A0A426XAD4_ENSVE</name>
<feature type="region of interest" description="Disordered" evidence="1">
    <location>
        <begin position="90"/>
        <end position="159"/>
    </location>
</feature>
<comment type="caution">
    <text evidence="2">The sequence shown here is derived from an EMBL/GenBank/DDBJ whole genome shotgun (WGS) entry which is preliminary data.</text>
</comment>
<evidence type="ECO:0000256" key="1">
    <source>
        <dbReference type="SAM" id="MobiDB-lite"/>
    </source>
</evidence>
<accession>A0A426XAD4</accession>
<feature type="compositionally biased region" description="Basic and acidic residues" evidence="1">
    <location>
        <begin position="150"/>
        <end position="159"/>
    </location>
</feature>
<dbReference type="Proteomes" id="UP000287651">
    <property type="component" value="Unassembled WGS sequence"/>
</dbReference>
<organism evidence="2 3">
    <name type="scientific">Ensete ventricosum</name>
    <name type="common">Abyssinian banana</name>
    <name type="synonym">Musa ensete</name>
    <dbReference type="NCBI Taxonomy" id="4639"/>
    <lineage>
        <taxon>Eukaryota</taxon>
        <taxon>Viridiplantae</taxon>
        <taxon>Streptophyta</taxon>
        <taxon>Embryophyta</taxon>
        <taxon>Tracheophyta</taxon>
        <taxon>Spermatophyta</taxon>
        <taxon>Magnoliopsida</taxon>
        <taxon>Liliopsida</taxon>
        <taxon>Zingiberales</taxon>
        <taxon>Musaceae</taxon>
        <taxon>Ensete</taxon>
    </lineage>
</organism>